<evidence type="ECO:0000313" key="1">
    <source>
        <dbReference type="EMBL" id="DAF58988.1"/>
    </source>
</evidence>
<reference evidence="1" key="1">
    <citation type="journal article" date="2021" name="Proc. Natl. Acad. Sci. U.S.A.">
        <title>A Catalog of Tens of Thousands of Viruses from Human Metagenomes Reveals Hidden Associations with Chronic Diseases.</title>
        <authorList>
            <person name="Tisza M.J."/>
            <person name="Buck C.B."/>
        </authorList>
    </citation>
    <scope>NUCLEOTIDE SEQUENCE</scope>
    <source>
        <strain evidence="1">CtgXa1</strain>
    </source>
</reference>
<accession>A0A8S5T6L3</accession>
<protein>
    <submittedName>
        <fullName evidence="1">Uncharacterized protein</fullName>
    </submittedName>
</protein>
<sequence>MKSKEFEKLSPKSKQQYFNLYIAWMQLKNKKARWRPVQK</sequence>
<dbReference type="EMBL" id="BK032760">
    <property type="protein sequence ID" value="DAF58988.1"/>
    <property type="molecule type" value="Genomic_DNA"/>
</dbReference>
<proteinExistence type="predicted"/>
<organism evidence="1">
    <name type="scientific">Myoviridae sp. ctgXa1</name>
    <dbReference type="NCBI Taxonomy" id="2827700"/>
    <lineage>
        <taxon>Viruses</taxon>
        <taxon>Duplodnaviria</taxon>
        <taxon>Heunggongvirae</taxon>
        <taxon>Uroviricota</taxon>
        <taxon>Caudoviricetes</taxon>
    </lineage>
</organism>
<name>A0A8S5T6L3_9CAUD</name>